<evidence type="ECO:0000256" key="3">
    <source>
        <dbReference type="ARBA" id="ARBA00067280"/>
    </source>
</evidence>
<dbReference type="Proteomes" id="UP000663832">
    <property type="component" value="Unassembled WGS sequence"/>
</dbReference>
<accession>A0A815ZDV5</accession>
<dbReference type="GO" id="GO:0005681">
    <property type="term" value="C:spliceosomal complex"/>
    <property type="evidence" value="ECO:0007669"/>
    <property type="project" value="TreeGrafter"/>
</dbReference>
<feature type="non-terminal residue" evidence="6">
    <location>
        <position position="1"/>
    </location>
</feature>
<keyword evidence="1" id="KW-0507">mRNA processing</keyword>
<feature type="compositionally biased region" description="Low complexity" evidence="4">
    <location>
        <begin position="346"/>
        <end position="359"/>
    </location>
</feature>
<proteinExistence type="predicted"/>
<evidence type="ECO:0000256" key="1">
    <source>
        <dbReference type="ARBA" id="ARBA00022664"/>
    </source>
</evidence>
<feature type="compositionally biased region" description="Basic residues" evidence="4">
    <location>
        <begin position="360"/>
        <end position="372"/>
    </location>
</feature>
<dbReference type="GO" id="GO:0003723">
    <property type="term" value="F:RNA binding"/>
    <property type="evidence" value="ECO:0007669"/>
    <property type="project" value="TreeGrafter"/>
</dbReference>
<dbReference type="SUPFAM" id="SSF101233">
    <property type="entry name" value="PWI domain"/>
    <property type="match status" value="1"/>
</dbReference>
<feature type="domain" description="PWI" evidence="5">
    <location>
        <begin position="28"/>
        <end position="127"/>
    </location>
</feature>
<dbReference type="Proteomes" id="UP000663877">
    <property type="component" value="Unassembled WGS sequence"/>
</dbReference>
<dbReference type="PANTHER" id="PTHR23148:SF0">
    <property type="entry name" value="SERINE_ARGININE REPETITIVE MATRIX PROTEIN 1"/>
    <property type="match status" value="1"/>
</dbReference>
<sequence length="386" mass="44092">MADAGFFKGTSADQDSRFANKQKKLLKQMKFPDNIDVKIDMLKVNLDVIKPWITKRLQELLGIEDDVVIEFVFNQLEDKHPDPKMMQINLTGFLGGSKARLFIGELWKFLTSAQASPDGIPEELVEMKKREMIQRQEEDDRLREIRKREEDSHRQDIKPDIYKTDNKANGRQPTSSSSNSKSRHENGNVAGYKSRPYYDDDRRDRNRRRSPPKTHRTRDSPSTESKSRRLDKKVINSAPKPSENEDDEKNRHRSPSKSPSHSRSPIKSSRKNEKQQQRSSSSSSVASNASNQAPKKLEKIKSKHRSRSRSPSPKDNKSSRRKNNDPVIEQSVSKTKRKSPTPSPPRSKQSMKKILASKSASKKNKKHSKRARSTSSNSSSASRSSS</sequence>
<dbReference type="AlphaFoldDB" id="A0A815ZDV5"/>
<dbReference type="PROSITE" id="PS51025">
    <property type="entry name" value="PWI"/>
    <property type="match status" value="1"/>
</dbReference>
<dbReference type="InterPro" id="IPR052225">
    <property type="entry name" value="Ser/Arg_repetitive_matrix"/>
</dbReference>
<dbReference type="InterPro" id="IPR002483">
    <property type="entry name" value="PWI_dom"/>
</dbReference>
<gene>
    <name evidence="6" type="ORF">BJG266_LOCUS48946</name>
    <name evidence="7" type="ORF">QVE165_LOCUS66024</name>
</gene>
<dbReference type="FunFam" id="1.20.1390.10:FF:000002">
    <property type="entry name" value="Serine/arginine repetitive matrix 1 isoform 2"/>
    <property type="match status" value="1"/>
</dbReference>
<dbReference type="GO" id="GO:0048024">
    <property type="term" value="P:regulation of mRNA splicing, via spliceosome"/>
    <property type="evidence" value="ECO:0007669"/>
    <property type="project" value="TreeGrafter"/>
</dbReference>
<evidence type="ECO:0000313" key="8">
    <source>
        <dbReference type="Proteomes" id="UP000663832"/>
    </source>
</evidence>
<dbReference type="GO" id="GO:0006397">
    <property type="term" value="P:mRNA processing"/>
    <property type="evidence" value="ECO:0007669"/>
    <property type="project" value="UniProtKB-KW"/>
</dbReference>
<keyword evidence="8" id="KW-1185">Reference proteome</keyword>
<dbReference type="Pfam" id="PF01480">
    <property type="entry name" value="PWI"/>
    <property type="match status" value="1"/>
</dbReference>
<evidence type="ECO:0000313" key="9">
    <source>
        <dbReference type="Proteomes" id="UP000663877"/>
    </source>
</evidence>
<evidence type="ECO:0000259" key="5">
    <source>
        <dbReference type="PROSITE" id="PS51025"/>
    </source>
</evidence>
<comment type="caution">
    <text evidence="6">The sequence shown here is derived from an EMBL/GenBank/DDBJ whole genome shotgun (WGS) entry which is preliminary data.</text>
</comment>
<feature type="compositionally biased region" description="Basic and acidic residues" evidence="4">
    <location>
        <begin position="312"/>
        <end position="324"/>
    </location>
</feature>
<dbReference type="Gene3D" id="1.20.1390.10">
    <property type="entry name" value="PWI domain"/>
    <property type="match status" value="1"/>
</dbReference>
<feature type="compositionally biased region" description="Low complexity" evidence="4">
    <location>
        <begin position="373"/>
        <end position="386"/>
    </location>
</feature>
<dbReference type="EMBL" id="CAJNOI010006934">
    <property type="protein sequence ID" value="CAF1583557.1"/>
    <property type="molecule type" value="Genomic_DNA"/>
</dbReference>
<evidence type="ECO:0000313" key="7">
    <source>
        <dbReference type="EMBL" id="CAF1675116.1"/>
    </source>
</evidence>
<organism evidence="6 9">
    <name type="scientific">Adineta steineri</name>
    <dbReference type="NCBI Taxonomy" id="433720"/>
    <lineage>
        <taxon>Eukaryota</taxon>
        <taxon>Metazoa</taxon>
        <taxon>Spiralia</taxon>
        <taxon>Gnathifera</taxon>
        <taxon>Rotifera</taxon>
        <taxon>Eurotatoria</taxon>
        <taxon>Bdelloidea</taxon>
        <taxon>Adinetida</taxon>
        <taxon>Adinetidae</taxon>
        <taxon>Adineta</taxon>
    </lineage>
</organism>
<dbReference type="SMART" id="SM00311">
    <property type="entry name" value="PWI"/>
    <property type="match status" value="1"/>
</dbReference>
<dbReference type="EMBL" id="CAJNOM010007362">
    <property type="protein sequence ID" value="CAF1675116.1"/>
    <property type="molecule type" value="Genomic_DNA"/>
</dbReference>
<dbReference type="OrthoDB" id="163257at2759"/>
<evidence type="ECO:0000256" key="2">
    <source>
        <dbReference type="ARBA" id="ARBA00023187"/>
    </source>
</evidence>
<dbReference type="InterPro" id="IPR036483">
    <property type="entry name" value="PWI_dom_sf"/>
</dbReference>
<dbReference type="PANTHER" id="PTHR23148">
    <property type="entry name" value="SERINE/ARGININE REGULATED NUCLEAR MATRIX PROTEIN"/>
    <property type="match status" value="1"/>
</dbReference>
<reference evidence="6" key="1">
    <citation type="submission" date="2021-02" db="EMBL/GenBank/DDBJ databases">
        <authorList>
            <person name="Nowell W R."/>
        </authorList>
    </citation>
    <scope>NUCLEOTIDE SEQUENCE</scope>
</reference>
<dbReference type="GO" id="GO:0008380">
    <property type="term" value="P:RNA splicing"/>
    <property type="evidence" value="ECO:0007669"/>
    <property type="project" value="UniProtKB-KW"/>
</dbReference>
<name>A0A815ZDV5_9BILA</name>
<evidence type="ECO:0000313" key="6">
    <source>
        <dbReference type="EMBL" id="CAF1583557.1"/>
    </source>
</evidence>
<protein>
    <recommendedName>
        <fullName evidence="3">Serine/arginine repetitive matrix protein 1</fullName>
    </recommendedName>
</protein>
<feature type="compositionally biased region" description="Low complexity" evidence="4">
    <location>
        <begin position="277"/>
        <end position="293"/>
    </location>
</feature>
<feature type="compositionally biased region" description="Basic residues" evidence="4">
    <location>
        <begin position="205"/>
        <end position="216"/>
    </location>
</feature>
<feature type="compositionally biased region" description="Basic and acidic residues" evidence="4">
    <location>
        <begin position="217"/>
        <end position="234"/>
    </location>
</feature>
<feature type="compositionally biased region" description="Low complexity" evidence="4">
    <location>
        <begin position="256"/>
        <end position="267"/>
    </location>
</feature>
<evidence type="ECO:0000256" key="4">
    <source>
        <dbReference type="SAM" id="MobiDB-lite"/>
    </source>
</evidence>
<feature type="compositionally biased region" description="Basic and acidic residues" evidence="4">
    <location>
        <begin position="133"/>
        <end position="168"/>
    </location>
</feature>
<keyword evidence="2" id="KW-0508">mRNA splicing</keyword>
<feature type="region of interest" description="Disordered" evidence="4">
    <location>
        <begin position="133"/>
        <end position="386"/>
    </location>
</feature>